<protein>
    <submittedName>
        <fullName evidence="2">Uncharacterized protein</fullName>
    </submittedName>
</protein>
<feature type="compositionally biased region" description="Polar residues" evidence="1">
    <location>
        <begin position="66"/>
        <end position="85"/>
    </location>
</feature>
<keyword evidence="3" id="KW-1185">Reference proteome</keyword>
<name>A0ABV0P0N6_9TELE</name>
<accession>A0ABV0P0N6</accession>
<dbReference type="Proteomes" id="UP001476798">
    <property type="component" value="Unassembled WGS sequence"/>
</dbReference>
<proteinExistence type="predicted"/>
<reference evidence="2 3" key="1">
    <citation type="submission" date="2021-06" db="EMBL/GenBank/DDBJ databases">
        <authorList>
            <person name="Palmer J.M."/>
        </authorList>
    </citation>
    <scope>NUCLEOTIDE SEQUENCE [LARGE SCALE GENOMIC DNA]</scope>
    <source>
        <strain evidence="2 3">GA_2019</strain>
        <tissue evidence="2">Muscle</tissue>
    </source>
</reference>
<sequence>LSRILHTLPTADREQREKYAAKSWKAGKYCISAVFKSGKFCFDVSTSAPASSSRANSPTPRIHGEGTSTQNSPSVSFSASDMQPKSSHHRIQTKDVIETERWINRE</sequence>
<comment type="caution">
    <text evidence="2">The sequence shown here is derived from an EMBL/GenBank/DDBJ whole genome shotgun (WGS) entry which is preliminary data.</text>
</comment>
<evidence type="ECO:0000313" key="2">
    <source>
        <dbReference type="EMBL" id="MEQ2176711.1"/>
    </source>
</evidence>
<organism evidence="2 3">
    <name type="scientific">Goodea atripinnis</name>
    <dbReference type="NCBI Taxonomy" id="208336"/>
    <lineage>
        <taxon>Eukaryota</taxon>
        <taxon>Metazoa</taxon>
        <taxon>Chordata</taxon>
        <taxon>Craniata</taxon>
        <taxon>Vertebrata</taxon>
        <taxon>Euteleostomi</taxon>
        <taxon>Actinopterygii</taxon>
        <taxon>Neopterygii</taxon>
        <taxon>Teleostei</taxon>
        <taxon>Neoteleostei</taxon>
        <taxon>Acanthomorphata</taxon>
        <taxon>Ovalentaria</taxon>
        <taxon>Atherinomorphae</taxon>
        <taxon>Cyprinodontiformes</taxon>
        <taxon>Goodeidae</taxon>
        <taxon>Goodea</taxon>
    </lineage>
</organism>
<feature type="compositionally biased region" description="Low complexity" evidence="1">
    <location>
        <begin position="46"/>
        <end position="61"/>
    </location>
</feature>
<dbReference type="EMBL" id="JAHRIO010054957">
    <property type="protein sequence ID" value="MEQ2176711.1"/>
    <property type="molecule type" value="Genomic_DNA"/>
</dbReference>
<feature type="region of interest" description="Disordered" evidence="1">
    <location>
        <begin position="46"/>
        <end position="106"/>
    </location>
</feature>
<evidence type="ECO:0000313" key="3">
    <source>
        <dbReference type="Proteomes" id="UP001476798"/>
    </source>
</evidence>
<feature type="compositionally biased region" description="Basic and acidic residues" evidence="1">
    <location>
        <begin position="92"/>
        <end position="106"/>
    </location>
</feature>
<gene>
    <name evidence="2" type="ORF">GOODEAATRI_030787</name>
</gene>
<evidence type="ECO:0000256" key="1">
    <source>
        <dbReference type="SAM" id="MobiDB-lite"/>
    </source>
</evidence>
<feature type="non-terminal residue" evidence="2">
    <location>
        <position position="1"/>
    </location>
</feature>